<dbReference type="PANTHER" id="PTHR37172:SF3">
    <property type="entry name" value="TRANSMEMBRANE PROTEIN"/>
    <property type="match status" value="1"/>
</dbReference>
<evidence type="ECO:0000256" key="1">
    <source>
        <dbReference type="SAM" id="Phobius"/>
    </source>
</evidence>
<accession>A0AAP0E0B8</accession>
<evidence type="ECO:0008006" key="4">
    <source>
        <dbReference type="Google" id="ProtNLM"/>
    </source>
</evidence>
<keyword evidence="3" id="KW-1185">Reference proteome</keyword>
<evidence type="ECO:0000313" key="3">
    <source>
        <dbReference type="Proteomes" id="UP001419268"/>
    </source>
</evidence>
<dbReference type="EMBL" id="JBBNAG010000013">
    <property type="protein sequence ID" value="KAK9084340.1"/>
    <property type="molecule type" value="Genomic_DNA"/>
</dbReference>
<keyword evidence="1" id="KW-0812">Transmembrane</keyword>
<name>A0AAP0E0B8_9MAGN</name>
<dbReference type="PANTHER" id="PTHR37172">
    <property type="entry name" value="TRANSMEMBRANE PROTEIN"/>
    <property type="match status" value="1"/>
</dbReference>
<dbReference type="Proteomes" id="UP001419268">
    <property type="component" value="Unassembled WGS sequence"/>
</dbReference>
<gene>
    <name evidence="2" type="ORF">Scep_030811</name>
</gene>
<comment type="caution">
    <text evidence="2">The sequence shown here is derived from an EMBL/GenBank/DDBJ whole genome shotgun (WGS) entry which is preliminary data.</text>
</comment>
<feature type="transmembrane region" description="Helical" evidence="1">
    <location>
        <begin position="77"/>
        <end position="94"/>
    </location>
</feature>
<organism evidence="2 3">
    <name type="scientific">Stephania cephalantha</name>
    <dbReference type="NCBI Taxonomy" id="152367"/>
    <lineage>
        <taxon>Eukaryota</taxon>
        <taxon>Viridiplantae</taxon>
        <taxon>Streptophyta</taxon>
        <taxon>Embryophyta</taxon>
        <taxon>Tracheophyta</taxon>
        <taxon>Spermatophyta</taxon>
        <taxon>Magnoliopsida</taxon>
        <taxon>Ranunculales</taxon>
        <taxon>Menispermaceae</taxon>
        <taxon>Menispermoideae</taxon>
        <taxon>Cissampelideae</taxon>
        <taxon>Stephania</taxon>
    </lineage>
</organism>
<feature type="transmembrane region" description="Helical" evidence="1">
    <location>
        <begin position="115"/>
        <end position="141"/>
    </location>
</feature>
<protein>
    <recommendedName>
        <fullName evidence="4">Transmembrane protein</fullName>
    </recommendedName>
</protein>
<dbReference type="AlphaFoldDB" id="A0AAP0E0B8"/>
<sequence>MVWESWKQSGKRGLKASLILRESFYIFTLALLSLLLPLSFLLLARLSRVNYFLTIIPNTAPPVSYILSLFLYTNPTILRLLVSFVSVTALVHVVTGRVPVLSSESTSPVIRPRLYTAWIMLCTLQVCVGLGIEGTIAAGVWSGEYDGGRVISLSLLSRALFFIGLHETMVHWSRVFVRPVVDDTIFGGSMDERWLERAVIGASYGGLWWWRLREEAEGLVLMVDVKGEFSFGTRIADNLSWCLYYLTVIVAAARLAKGLVWLVKAVFCCSRRKASYGNGGCSLENTACKV</sequence>
<evidence type="ECO:0000313" key="2">
    <source>
        <dbReference type="EMBL" id="KAK9084340.1"/>
    </source>
</evidence>
<feature type="transmembrane region" description="Helical" evidence="1">
    <location>
        <begin position="51"/>
        <end position="71"/>
    </location>
</feature>
<keyword evidence="1" id="KW-0472">Membrane</keyword>
<proteinExistence type="predicted"/>
<keyword evidence="1" id="KW-1133">Transmembrane helix</keyword>
<feature type="transmembrane region" description="Helical" evidence="1">
    <location>
        <begin position="243"/>
        <end position="263"/>
    </location>
</feature>
<reference evidence="2 3" key="1">
    <citation type="submission" date="2024-01" db="EMBL/GenBank/DDBJ databases">
        <title>Genome assemblies of Stephania.</title>
        <authorList>
            <person name="Yang L."/>
        </authorList>
    </citation>
    <scope>NUCLEOTIDE SEQUENCE [LARGE SCALE GENOMIC DNA]</scope>
    <source>
        <strain evidence="2">JXDWG</strain>
        <tissue evidence="2">Leaf</tissue>
    </source>
</reference>
<feature type="transmembrane region" description="Helical" evidence="1">
    <location>
        <begin position="24"/>
        <end position="44"/>
    </location>
</feature>